<dbReference type="EMBL" id="GEDV01006525">
    <property type="protein sequence ID" value="JAP82032.1"/>
    <property type="molecule type" value="Transcribed_RNA"/>
</dbReference>
<keyword evidence="3" id="KW-0732">Signal</keyword>
<evidence type="ECO:0000313" key="5">
    <source>
        <dbReference type="EMBL" id="JAP82032.1"/>
    </source>
</evidence>
<evidence type="ECO:0000259" key="4">
    <source>
        <dbReference type="SMART" id="SM01318"/>
    </source>
</evidence>
<reference evidence="5" key="1">
    <citation type="journal article" date="2016" name="Ticks Tick Borne Dis.">
        <title>De novo assembly and annotation of the salivary gland transcriptome of Rhipicephalus appendiculatus male and female ticks during blood feeding.</title>
        <authorList>
            <person name="de Castro M.H."/>
            <person name="de Klerk D."/>
            <person name="Pienaar R."/>
            <person name="Latif A.A."/>
            <person name="Rees D.J."/>
            <person name="Mans B.J."/>
        </authorList>
    </citation>
    <scope>NUCLEOTIDE SEQUENCE</scope>
    <source>
        <tissue evidence="5">Salivary glands</tissue>
    </source>
</reference>
<keyword evidence="2" id="KW-0964">Secreted</keyword>
<evidence type="ECO:0000256" key="3">
    <source>
        <dbReference type="SAM" id="SignalP"/>
    </source>
</evidence>
<evidence type="ECO:0000256" key="1">
    <source>
        <dbReference type="ARBA" id="ARBA00004613"/>
    </source>
</evidence>
<feature type="signal peptide" evidence="3">
    <location>
        <begin position="1"/>
        <end position="26"/>
    </location>
</feature>
<sequence>MNTEVAEVMVLLIFAVLIGSIYETSCTIPKDGTLRIRDRFCEYRNRTIYNGPTESLKLRSPCERWTCNGDNKTMTIEGCPPPPPYDRAPPMPDPAPWPFCCGLFKQDP</sequence>
<organism evidence="5">
    <name type="scientific">Rhipicephalus appendiculatus</name>
    <name type="common">Brown ear tick</name>
    <dbReference type="NCBI Taxonomy" id="34631"/>
    <lineage>
        <taxon>Eukaryota</taxon>
        <taxon>Metazoa</taxon>
        <taxon>Ecdysozoa</taxon>
        <taxon>Arthropoda</taxon>
        <taxon>Chelicerata</taxon>
        <taxon>Arachnida</taxon>
        <taxon>Acari</taxon>
        <taxon>Parasitiformes</taxon>
        <taxon>Ixodida</taxon>
        <taxon>Ixodoidea</taxon>
        <taxon>Ixodidae</taxon>
        <taxon>Rhipicephalinae</taxon>
        <taxon>Rhipicephalus</taxon>
        <taxon>Rhipicephalus</taxon>
    </lineage>
</organism>
<protein>
    <submittedName>
        <fullName evidence="5">8.9 kDa family member</fullName>
    </submittedName>
</protein>
<evidence type="ECO:0000256" key="2">
    <source>
        <dbReference type="ARBA" id="ARBA00022525"/>
    </source>
</evidence>
<feature type="chain" id="PRO_5007286032" evidence="3">
    <location>
        <begin position="27"/>
        <end position="108"/>
    </location>
</feature>
<accession>A0A131YU02</accession>
<name>A0A131YU02_RHIAP</name>
<dbReference type="GO" id="GO:0005576">
    <property type="term" value="C:extracellular region"/>
    <property type="evidence" value="ECO:0007669"/>
    <property type="project" value="UniProtKB-SubCell"/>
</dbReference>
<proteinExistence type="predicted"/>
<dbReference type="Pfam" id="PF15430">
    <property type="entry name" value="SVWC"/>
    <property type="match status" value="1"/>
</dbReference>
<comment type="subcellular location">
    <subcellularLocation>
        <location evidence="1">Secreted</location>
    </subcellularLocation>
</comment>
<dbReference type="AlphaFoldDB" id="A0A131YU02"/>
<feature type="domain" description="Single" evidence="4">
    <location>
        <begin position="41"/>
        <end position="106"/>
    </location>
</feature>
<dbReference type="InterPro" id="IPR029277">
    <property type="entry name" value="SVWC_dom"/>
</dbReference>
<dbReference type="SMART" id="SM01318">
    <property type="entry name" value="SVWC"/>
    <property type="match status" value="1"/>
</dbReference>